<dbReference type="OrthoDB" id="8153637at2"/>
<dbReference type="PANTHER" id="PTHR43591:SF24">
    <property type="entry name" value="2-METHOXY-6-POLYPRENYL-1,4-BENZOQUINOL METHYLASE, MITOCHONDRIAL"/>
    <property type="match status" value="1"/>
</dbReference>
<protein>
    <submittedName>
        <fullName evidence="5">SAM-dependent methyltransferase</fullName>
    </submittedName>
</protein>
<evidence type="ECO:0000313" key="5">
    <source>
        <dbReference type="EMBL" id="PAK76759.1"/>
    </source>
</evidence>
<keyword evidence="1 5" id="KW-0489">Methyltransferase</keyword>
<dbReference type="PANTHER" id="PTHR43591">
    <property type="entry name" value="METHYLTRANSFERASE"/>
    <property type="match status" value="1"/>
</dbReference>
<dbReference type="InterPro" id="IPR013216">
    <property type="entry name" value="Methyltransf_11"/>
</dbReference>
<dbReference type="InterPro" id="IPR029063">
    <property type="entry name" value="SAM-dependent_MTases_sf"/>
</dbReference>
<accession>A0A269XUB1</accession>
<gene>
    <name evidence="5" type="ORF">B8X00_13280</name>
</gene>
<evidence type="ECO:0000256" key="3">
    <source>
        <dbReference type="ARBA" id="ARBA00022691"/>
    </source>
</evidence>
<dbReference type="GO" id="GO:0032259">
    <property type="term" value="P:methylation"/>
    <property type="evidence" value="ECO:0007669"/>
    <property type="project" value="UniProtKB-KW"/>
</dbReference>
<evidence type="ECO:0000256" key="1">
    <source>
        <dbReference type="ARBA" id="ARBA00022603"/>
    </source>
</evidence>
<feature type="domain" description="Methyltransferase type 11" evidence="4">
    <location>
        <begin position="53"/>
        <end position="148"/>
    </location>
</feature>
<dbReference type="GO" id="GO:0008757">
    <property type="term" value="F:S-adenosylmethionine-dependent methyltransferase activity"/>
    <property type="evidence" value="ECO:0007669"/>
    <property type="project" value="InterPro"/>
</dbReference>
<evidence type="ECO:0000256" key="2">
    <source>
        <dbReference type="ARBA" id="ARBA00022679"/>
    </source>
</evidence>
<dbReference type="SUPFAM" id="SSF53335">
    <property type="entry name" value="S-adenosyl-L-methionine-dependent methyltransferases"/>
    <property type="match status" value="1"/>
</dbReference>
<dbReference type="CDD" id="cd02440">
    <property type="entry name" value="AdoMet_MTases"/>
    <property type="match status" value="1"/>
</dbReference>
<keyword evidence="2 5" id="KW-0808">Transferase</keyword>
<organism evidence="5 6">
    <name type="scientific">Acetobacter fabarum</name>
    <dbReference type="NCBI Taxonomy" id="483199"/>
    <lineage>
        <taxon>Bacteria</taxon>
        <taxon>Pseudomonadati</taxon>
        <taxon>Pseudomonadota</taxon>
        <taxon>Alphaproteobacteria</taxon>
        <taxon>Acetobacterales</taxon>
        <taxon>Acetobacteraceae</taxon>
        <taxon>Acetobacter</taxon>
    </lineage>
</organism>
<name>A0A269XUB1_9PROT</name>
<dbReference type="PROSITE" id="PS01184">
    <property type="entry name" value="UBIE_2"/>
    <property type="match status" value="1"/>
</dbReference>
<dbReference type="AlphaFoldDB" id="A0A269XUB1"/>
<dbReference type="Proteomes" id="UP000216151">
    <property type="component" value="Unassembled WGS sequence"/>
</dbReference>
<sequence>MEMSASRTPHDTRIVDQFTRWAKPFAELAIHAETESMTQTLAACAVTKDMKVLDVACGPGIVACELARVGAEVTGIDLTPAMIEQARLRADRENVRVAYHIGNALHLPFQANSFDRVVTRYSFHHMQEPEKVLAEMVRVCRPGGRIIVIDATPAQECQKNYDRAETLRDPSHTSALTLHQLLSLGADSGLEPVVVHQYRLASRLQDQVAPEDWITLEAMFAKDIAEGQDRLGMGAWEDADGIHFYFPVSIVAWSKSMHEKPLPCS</sequence>
<keyword evidence="3" id="KW-0949">S-adenosyl-L-methionine</keyword>
<keyword evidence="6" id="KW-1185">Reference proteome</keyword>
<dbReference type="EMBL" id="NCXK01000048">
    <property type="protein sequence ID" value="PAK76759.1"/>
    <property type="molecule type" value="Genomic_DNA"/>
</dbReference>
<dbReference type="Pfam" id="PF08241">
    <property type="entry name" value="Methyltransf_11"/>
    <property type="match status" value="1"/>
</dbReference>
<dbReference type="Gene3D" id="3.40.50.150">
    <property type="entry name" value="Vaccinia Virus protein VP39"/>
    <property type="match status" value="1"/>
</dbReference>
<comment type="caution">
    <text evidence="5">The sequence shown here is derived from an EMBL/GenBank/DDBJ whole genome shotgun (WGS) entry which is preliminary data.</text>
</comment>
<dbReference type="InterPro" id="IPR023576">
    <property type="entry name" value="UbiE/COQ5_MeTrFase_CS"/>
</dbReference>
<evidence type="ECO:0000259" key="4">
    <source>
        <dbReference type="Pfam" id="PF08241"/>
    </source>
</evidence>
<reference evidence="5 6" key="1">
    <citation type="submission" date="2017-04" db="EMBL/GenBank/DDBJ databases">
        <title>Kefir bacterial isolates.</title>
        <authorList>
            <person name="Kim Y."/>
            <person name="Blasche S."/>
            <person name="Patil K.R."/>
        </authorList>
    </citation>
    <scope>NUCLEOTIDE SEQUENCE [LARGE SCALE GENOMIC DNA]</scope>
    <source>
        <strain evidence="5 6">KR</strain>
    </source>
</reference>
<proteinExistence type="predicted"/>
<evidence type="ECO:0000313" key="6">
    <source>
        <dbReference type="Proteomes" id="UP000216151"/>
    </source>
</evidence>